<keyword evidence="3" id="KW-1185">Reference proteome</keyword>
<name>A0A931IDK7_9NOCA</name>
<accession>A0A931IDK7</accession>
<evidence type="ECO:0008006" key="4">
    <source>
        <dbReference type="Google" id="ProtNLM"/>
    </source>
</evidence>
<dbReference type="AlphaFoldDB" id="A0A931IDK7"/>
<feature type="region of interest" description="Disordered" evidence="1">
    <location>
        <begin position="1"/>
        <end position="25"/>
    </location>
</feature>
<comment type="caution">
    <text evidence="2">The sequence shown here is derived from an EMBL/GenBank/DDBJ whole genome shotgun (WGS) entry which is preliminary data.</text>
</comment>
<evidence type="ECO:0000256" key="1">
    <source>
        <dbReference type="SAM" id="MobiDB-lite"/>
    </source>
</evidence>
<proteinExistence type="predicted"/>
<organism evidence="2 3">
    <name type="scientific">Nocardia bovistercoris</name>
    <dbReference type="NCBI Taxonomy" id="2785916"/>
    <lineage>
        <taxon>Bacteria</taxon>
        <taxon>Bacillati</taxon>
        <taxon>Actinomycetota</taxon>
        <taxon>Actinomycetes</taxon>
        <taxon>Mycobacteriales</taxon>
        <taxon>Nocardiaceae</taxon>
        <taxon>Nocardia</taxon>
    </lineage>
</organism>
<gene>
    <name evidence="2" type="ORF">IT779_16250</name>
</gene>
<sequence length="475" mass="50791">MGSHDRPGASYSASATQVLAQPPSRIAQRRTAARALAPVVTAARDSTVPERRAQLWFTAVELHDIAGHSEAAATTEDRTAMFDALCELAAVSAHDASGRAVRHRALALAGADPDLRVRALTCLRAPMIWTDLTPRLDNAHLRRGIEAALARTYPAEPRARLLIAAVLASGAEEAVAPRYRRACEALDLAYTLGDPELICAALDAVALTLTGPALLTGWRPIADELTRVAAACGARHYRALAQYLRFRAACRDTDLLAAFHHAKHALELARGGPLRTQLDTLVAFAATVELLRGDLDAAARDYREFTTRMSDSGVAHGPSTALIGACALAWAKGEFASMRDRLAYAYAAEPDRAAQPYALALALAGDLDEARKLFHRHPVAPRQYFWTVMAAFRAHTAIALGEVESAALLYESLLPHSGTILGFDTGLAVFGPADEVLAELADLLGDEESALILRGRAEAVRDRVRAALEAIAAGE</sequence>
<protein>
    <recommendedName>
        <fullName evidence="4">Transcriptional regulator</fullName>
    </recommendedName>
</protein>
<evidence type="ECO:0000313" key="3">
    <source>
        <dbReference type="Proteomes" id="UP000655751"/>
    </source>
</evidence>
<evidence type="ECO:0000313" key="2">
    <source>
        <dbReference type="EMBL" id="MBH0777828.1"/>
    </source>
</evidence>
<dbReference type="EMBL" id="JADMLG010000006">
    <property type="protein sequence ID" value="MBH0777828.1"/>
    <property type="molecule type" value="Genomic_DNA"/>
</dbReference>
<dbReference type="Proteomes" id="UP000655751">
    <property type="component" value="Unassembled WGS sequence"/>
</dbReference>
<dbReference type="RefSeq" id="WP_196150155.1">
    <property type="nucleotide sequence ID" value="NZ_JADMLG010000006.1"/>
</dbReference>
<reference evidence="2" key="1">
    <citation type="submission" date="2020-11" db="EMBL/GenBank/DDBJ databases">
        <title>Nocardia NEAU-351.nov., a novel actinomycete isolated from the cow dung.</title>
        <authorList>
            <person name="Zhang X."/>
        </authorList>
    </citation>
    <scope>NUCLEOTIDE SEQUENCE</scope>
    <source>
        <strain evidence="2">NEAU-351</strain>
    </source>
</reference>